<dbReference type="GO" id="GO:0016791">
    <property type="term" value="F:phosphatase activity"/>
    <property type="evidence" value="ECO:0007669"/>
    <property type="project" value="TreeGrafter"/>
</dbReference>
<dbReference type="SFLD" id="SFLDS00003">
    <property type="entry name" value="Haloacid_Dehalogenase"/>
    <property type="match status" value="1"/>
</dbReference>
<reference evidence="1 2" key="1">
    <citation type="submission" date="2016-10" db="EMBL/GenBank/DDBJ databases">
        <authorList>
            <person name="de Groot N.N."/>
        </authorList>
    </citation>
    <scope>NUCLEOTIDE SEQUENCE [LARGE SCALE GENOMIC DNA]</scope>
    <source>
        <strain>GEY</strain>
        <strain evidence="2">DSM 9560</strain>
    </source>
</reference>
<evidence type="ECO:0000313" key="1">
    <source>
        <dbReference type="EMBL" id="SFE52006.1"/>
    </source>
</evidence>
<accession>A0A1I2B7E7</accession>
<protein>
    <recommendedName>
        <fullName evidence="3">Cof subfamily of IIB subfamily of haloacid dehalogenase superfamily/HAD-superfamily hydrolase, subfamily IIB</fullName>
    </recommendedName>
</protein>
<dbReference type="SUPFAM" id="SSF56784">
    <property type="entry name" value="HAD-like"/>
    <property type="match status" value="1"/>
</dbReference>
<sequence>MEIFTFIEKTLGNVFCLLISKAKIAKFKLTIFIIMIFIDIDGTLLTSSHTITPATKQIIQHIHQNLHIPIILTTARPPQGTFFIYNELALDTLLICFNGGLILHKNHQSEWEYLVNQSVPAHEIEIILQEALQYDINPNLYREQEWYVQNIDDLVHRESRNTKSTPIHTDLLKINSLWKEKHRGANKILLMGTPENINALEKNVNYLLPHLNISKSKPVYLEITHPAASKAQAIKWIADKWNVPQKDVVAIGDNYNDAEMLQWAGTGIAMGNAPMEVKQVADYVTHTNNEEGLRFALEKFFAQ</sequence>
<dbReference type="GO" id="GO:0005829">
    <property type="term" value="C:cytosol"/>
    <property type="evidence" value="ECO:0007669"/>
    <property type="project" value="TreeGrafter"/>
</dbReference>
<dbReference type="EMBL" id="FONY01000002">
    <property type="protein sequence ID" value="SFE52006.1"/>
    <property type="molecule type" value="Genomic_DNA"/>
</dbReference>
<dbReference type="PANTHER" id="PTHR10000">
    <property type="entry name" value="PHOSPHOSERINE PHOSPHATASE"/>
    <property type="match status" value="1"/>
</dbReference>
<dbReference type="SFLD" id="SFLDG01140">
    <property type="entry name" value="C2.B:_Phosphomannomutase_and_P"/>
    <property type="match status" value="1"/>
</dbReference>
<evidence type="ECO:0000313" key="2">
    <source>
        <dbReference type="Proteomes" id="UP000199513"/>
    </source>
</evidence>
<dbReference type="PROSITE" id="PS01229">
    <property type="entry name" value="COF_2"/>
    <property type="match status" value="1"/>
</dbReference>
<dbReference type="Proteomes" id="UP000199513">
    <property type="component" value="Unassembled WGS sequence"/>
</dbReference>
<dbReference type="InterPro" id="IPR006379">
    <property type="entry name" value="HAD-SF_hydro_IIB"/>
</dbReference>
<dbReference type="Gene3D" id="3.40.50.1000">
    <property type="entry name" value="HAD superfamily/HAD-like"/>
    <property type="match status" value="1"/>
</dbReference>
<evidence type="ECO:0008006" key="3">
    <source>
        <dbReference type="Google" id="ProtNLM"/>
    </source>
</evidence>
<dbReference type="PANTHER" id="PTHR10000:SF8">
    <property type="entry name" value="HAD SUPERFAMILY HYDROLASE-LIKE, TYPE 3"/>
    <property type="match status" value="1"/>
</dbReference>
<proteinExistence type="predicted"/>
<dbReference type="InterPro" id="IPR036412">
    <property type="entry name" value="HAD-like_sf"/>
</dbReference>
<dbReference type="NCBIfam" id="TIGR01484">
    <property type="entry name" value="HAD-SF-IIB"/>
    <property type="match status" value="1"/>
</dbReference>
<dbReference type="InterPro" id="IPR000150">
    <property type="entry name" value="Cof"/>
</dbReference>
<dbReference type="GO" id="GO:0000287">
    <property type="term" value="F:magnesium ion binding"/>
    <property type="evidence" value="ECO:0007669"/>
    <property type="project" value="TreeGrafter"/>
</dbReference>
<name>A0A1I2B7E7_9BACT</name>
<keyword evidence="2" id="KW-1185">Reference proteome</keyword>
<dbReference type="NCBIfam" id="TIGR00099">
    <property type="entry name" value="Cof-subfamily"/>
    <property type="match status" value="1"/>
</dbReference>
<dbReference type="STRING" id="1003.SAMN04488541_1002162"/>
<dbReference type="AlphaFoldDB" id="A0A1I2B7E7"/>
<organism evidence="1 2">
    <name type="scientific">Thermoflexibacter ruber</name>
    <dbReference type="NCBI Taxonomy" id="1003"/>
    <lineage>
        <taxon>Bacteria</taxon>
        <taxon>Pseudomonadati</taxon>
        <taxon>Bacteroidota</taxon>
        <taxon>Cytophagia</taxon>
        <taxon>Cytophagales</taxon>
        <taxon>Thermoflexibacteraceae</taxon>
        <taxon>Thermoflexibacter</taxon>
    </lineage>
</organism>
<dbReference type="InterPro" id="IPR023214">
    <property type="entry name" value="HAD_sf"/>
</dbReference>
<dbReference type="CDD" id="cd07516">
    <property type="entry name" value="HAD_Pase"/>
    <property type="match status" value="1"/>
</dbReference>
<dbReference type="Gene3D" id="3.30.1240.10">
    <property type="match status" value="1"/>
</dbReference>
<gene>
    <name evidence="1" type="ORF">SAMN04488541_1002162</name>
</gene>
<dbReference type="OrthoDB" id="9814970at2"/>
<dbReference type="Pfam" id="PF08282">
    <property type="entry name" value="Hydrolase_3"/>
    <property type="match status" value="1"/>
</dbReference>
<dbReference type="SFLD" id="SFLDG01144">
    <property type="entry name" value="C2.B.4:_PGP_Like"/>
    <property type="match status" value="1"/>
</dbReference>